<accession>A0A8H5GLF1</accession>
<gene>
    <name evidence="2" type="ORF">D9757_012223</name>
</gene>
<feature type="signal peptide" evidence="1">
    <location>
        <begin position="1"/>
        <end position="21"/>
    </location>
</feature>
<dbReference type="OrthoDB" id="3063647at2759"/>
<feature type="chain" id="PRO_5034491458" evidence="1">
    <location>
        <begin position="22"/>
        <end position="248"/>
    </location>
</feature>
<organism evidence="2 3">
    <name type="scientific">Collybiopsis confluens</name>
    <dbReference type="NCBI Taxonomy" id="2823264"/>
    <lineage>
        <taxon>Eukaryota</taxon>
        <taxon>Fungi</taxon>
        <taxon>Dikarya</taxon>
        <taxon>Basidiomycota</taxon>
        <taxon>Agaricomycotina</taxon>
        <taxon>Agaricomycetes</taxon>
        <taxon>Agaricomycetidae</taxon>
        <taxon>Agaricales</taxon>
        <taxon>Marasmiineae</taxon>
        <taxon>Omphalotaceae</taxon>
        <taxon>Collybiopsis</taxon>
    </lineage>
</organism>
<evidence type="ECO:0000313" key="2">
    <source>
        <dbReference type="EMBL" id="KAF5367219.1"/>
    </source>
</evidence>
<sequence>MTVASRILAACAVFFSVQVFAIPQTITSPQPSTETLYDVIPSQQVSILQHTSNLRPLEGTDELTATILGVSSGSDGASETTYSLGRYDSENEVFTATSTNSEGQSVTQTITSLLFMDTLNWTLVASSGGYWETLSPYISMYSDGVPILAEGEYLSCSYESGHTSALCTGYNFAPELTTVTSVSQVATATEVHTFSTSYEGLITPLTVATQAVPVETGSSNTGSSKSNDLKVYPTRLEMVSKLDTFFDS</sequence>
<dbReference type="Proteomes" id="UP000518752">
    <property type="component" value="Unassembled WGS sequence"/>
</dbReference>
<keyword evidence="3" id="KW-1185">Reference proteome</keyword>
<keyword evidence="1" id="KW-0732">Signal</keyword>
<reference evidence="2 3" key="1">
    <citation type="journal article" date="2020" name="ISME J.">
        <title>Uncovering the hidden diversity of litter-decomposition mechanisms in mushroom-forming fungi.</title>
        <authorList>
            <person name="Floudas D."/>
            <person name="Bentzer J."/>
            <person name="Ahren D."/>
            <person name="Johansson T."/>
            <person name="Persson P."/>
            <person name="Tunlid A."/>
        </authorList>
    </citation>
    <scope>NUCLEOTIDE SEQUENCE [LARGE SCALE GENOMIC DNA]</scope>
    <source>
        <strain evidence="2 3">CBS 406.79</strain>
    </source>
</reference>
<evidence type="ECO:0000313" key="3">
    <source>
        <dbReference type="Proteomes" id="UP000518752"/>
    </source>
</evidence>
<proteinExistence type="predicted"/>
<name>A0A8H5GLF1_9AGAR</name>
<evidence type="ECO:0000256" key="1">
    <source>
        <dbReference type="SAM" id="SignalP"/>
    </source>
</evidence>
<dbReference type="EMBL" id="JAACJN010000145">
    <property type="protein sequence ID" value="KAF5367219.1"/>
    <property type="molecule type" value="Genomic_DNA"/>
</dbReference>
<dbReference type="AlphaFoldDB" id="A0A8H5GLF1"/>
<comment type="caution">
    <text evidence="2">The sequence shown here is derived from an EMBL/GenBank/DDBJ whole genome shotgun (WGS) entry which is preliminary data.</text>
</comment>
<protein>
    <submittedName>
        <fullName evidence="2">Uncharacterized protein</fullName>
    </submittedName>
</protein>